<dbReference type="HAMAP" id="MF_01895">
    <property type="entry name" value="RNase_R"/>
    <property type="match status" value="1"/>
</dbReference>
<dbReference type="NCBIfam" id="TIGR00358">
    <property type="entry name" value="3_prime_RNase"/>
    <property type="match status" value="1"/>
</dbReference>
<keyword evidence="11" id="KW-1185">Reference proteome</keyword>
<evidence type="ECO:0000313" key="11">
    <source>
        <dbReference type="Proteomes" id="UP000295673"/>
    </source>
</evidence>
<dbReference type="Pfam" id="PF00575">
    <property type="entry name" value="S1"/>
    <property type="match status" value="1"/>
</dbReference>
<dbReference type="RefSeq" id="WP_132860852.1">
    <property type="nucleotide sequence ID" value="NZ_SMGR01000002.1"/>
</dbReference>
<proteinExistence type="inferred from homology"/>
<organism evidence="10 11">
    <name type="scientific">Shimia isoporae</name>
    <dbReference type="NCBI Taxonomy" id="647720"/>
    <lineage>
        <taxon>Bacteria</taxon>
        <taxon>Pseudomonadati</taxon>
        <taxon>Pseudomonadota</taxon>
        <taxon>Alphaproteobacteria</taxon>
        <taxon>Rhodobacterales</taxon>
        <taxon>Roseobacteraceae</taxon>
    </lineage>
</organism>
<dbReference type="InterPro" id="IPR003029">
    <property type="entry name" value="S1_domain"/>
</dbReference>
<evidence type="ECO:0000256" key="4">
    <source>
        <dbReference type="ARBA" id="ARBA00022801"/>
    </source>
</evidence>
<accession>A0A4R1N4F7</accession>
<evidence type="ECO:0000256" key="1">
    <source>
        <dbReference type="ARBA" id="ARBA00001849"/>
    </source>
</evidence>
<dbReference type="GO" id="GO:0003723">
    <property type="term" value="F:RNA binding"/>
    <property type="evidence" value="ECO:0007669"/>
    <property type="project" value="UniProtKB-UniRule"/>
</dbReference>
<evidence type="ECO:0000313" key="10">
    <source>
        <dbReference type="EMBL" id="TCL01475.1"/>
    </source>
</evidence>
<dbReference type="Pfam" id="PF17876">
    <property type="entry name" value="CSD2"/>
    <property type="match status" value="1"/>
</dbReference>
<keyword evidence="4 7" id="KW-0378">Hydrolase</keyword>
<comment type="catalytic activity">
    <reaction evidence="1 7">
        <text>Exonucleolytic cleavage in the 3'- to 5'-direction to yield nucleoside 5'-phosphates.</text>
        <dbReference type="EC" id="3.1.13.1"/>
    </reaction>
</comment>
<feature type="compositionally biased region" description="Basic residues" evidence="8">
    <location>
        <begin position="732"/>
        <end position="755"/>
    </location>
</feature>
<feature type="compositionally biased region" description="Gly residues" evidence="8">
    <location>
        <begin position="718"/>
        <end position="729"/>
    </location>
</feature>
<dbReference type="GO" id="GO:0006402">
    <property type="term" value="P:mRNA catabolic process"/>
    <property type="evidence" value="ECO:0007669"/>
    <property type="project" value="TreeGrafter"/>
</dbReference>
<dbReference type="EC" id="3.1.13.1" evidence="7"/>
<dbReference type="CDD" id="cd04471">
    <property type="entry name" value="S1_RNase_R"/>
    <property type="match status" value="1"/>
</dbReference>
<dbReference type="SMART" id="SM00316">
    <property type="entry name" value="S1"/>
    <property type="match status" value="1"/>
</dbReference>
<dbReference type="InterPro" id="IPR004476">
    <property type="entry name" value="RNase_II/RNase_R"/>
</dbReference>
<evidence type="ECO:0000259" key="9">
    <source>
        <dbReference type="PROSITE" id="PS50126"/>
    </source>
</evidence>
<keyword evidence="5 7" id="KW-0269">Exonuclease</keyword>
<dbReference type="GO" id="GO:0005829">
    <property type="term" value="C:cytosol"/>
    <property type="evidence" value="ECO:0007669"/>
    <property type="project" value="TreeGrafter"/>
</dbReference>
<comment type="subcellular location">
    <subcellularLocation>
        <location evidence="7">Cytoplasm</location>
    </subcellularLocation>
</comment>
<dbReference type="InterPro" id="IPR050180">
    <property type="entry name" value="RNR_Ribonuclease"/>
</dbReference>
<sequence length="755" mass="83444">MRMPSKEEVLEWISENPTLTTKRDIAKAFGIKGAARIDLKRLLRELEAEGHLQKRSKTYRDPDKLPPVTVLQILDPNEDGDLFARPLEWHGEGNEPRVMVITRASDPALGAGDRILGRLTEIQDEDHAYEARLIRRIGTNPRRVLGVFRKTAEGGRILPIDKGDGKEWMVLPEQINDAKDGELVEAEQAGPKGRLGLPRAKVVARLGDPSAPKAVSLIAIHQHGIPDSFPDKVIAEADATKPAPLGSREDLRDMPFVTIDPADARDHDDACWAHADDDPKNADGHVLWVAIADVAQYVRPDTALDGEARKRGNSSYFPDRVVPMLPDRLSGDLCSLHEGVPRAVIALRVQIDSKGKKIGHRFCRAMIRSVASLNYGEVQQAQDGHANERCAELMETVIAPLYAAYEALVKARNERQPLALDLPERKIELSDQGEVLSVNFRDRFDAHKLIEEFMVLANVCAAETLIAKKSPLLFRVHEEPSPEKLDALRETAQSAGYTLAKGQVLQTRHLNALLDAAAGSDDAELINISTLRSMTQAYYTPQNFGHFGLALRAYAHFTSPIRRYADLIVHRALITAHGWGEDGLTPEMIERMENTGTHISDTERRSMLAERDTTDRYLAAYMSERIGNEFTGRINGIARFGVFVKLDETGADGLIPMRELGREYFHFDKDSNTLTGSDSGIVIGLGQRVTARLTEAAPVTGGIAMELISLDGEVVKRAGGGGRGRGRSGGPARRKATKAKRKADKIKRKVSRRRK</sequence>
<dbReference type="Pfam" id="PF00773">
    <property type="entry name" value="RNB"/>
    <property type="match status" value="1"/>
</dbReference>
<dbReference type="InterPro" id="IPR001900">
    <property type="entry name" value="RNase_II/R"/>
</dbReference>
<keyword evidence="2 7" id="KW-0963">Cytoplasm</keyword>
<feature type="domain" description="S1 motif" evidence="9">
    <location>
        <begin position="627"/>
        <end position="708"/>
    </location>
</feature>
<evidence type="ECO:0000256" key="8">
    <source>
        <dbReference type="SAM" id="MobiDB-lite"/>
    </source>
</evidence>
<dbReference type="NCBIfam" id="TIGR02063">
    <property type="entry name" value="RNase_R"/>
    <property type="match status" value="1"/>
</dbReference>
<evidence type="ECO:0000256" key="2">
    <source>
        <dbReference type="ARBA" id="ARBA00022490"/>
    </source>
</evidence>
<dbReference type="SMART" id="SM00955">
    <property type="entry name" value="RNB"/>
    <property type="match status" value="1"/>
</dbReference>
<evidence type="ECO:0000256" key="6">
    <source>
        <dbReference type="ARBA" id="ARBA00022884"/>
    </source>
</evidence>
<dbReference type="PANTHER" id="PTHR23355:SF9">
    <property type="entry name" value="DIS3-LIKE EXONUCLEASE 2"/>
    <property type="match status" value="1"/>
</dbReference>
<dbReference type="AlphaFoldDB" id="A0A4R1N4F7"/>
<name>A0A4R1N4F7_9RHOB</name>
<evidence type="ECO:0000256" key="7">
    <source>
        <dbReference type="HAMAP-Rule" id="MF_01895"/>
    </source>
</evidence>
<evidence type="ECO:0000256" key="5">
    <source>
        <dbReference type="ARBA" id="ARBA00022839"/>
    </source>
</evidence>
<comment type="function">
    <text evidence="7">3'-5' exoribonuclease that releases 5'-nucleoside monophosphates and is involved in maturation of structured RNAs.</text>
</comment>
<dbReference type="InterPro" id="IPR040476">
    <property type="entry name" value="CSD2"/>
</dbReference>
<keyword evidence="3 7" id="KW-0540">Nuclease</keyword>
<dbReference type="OrthoDB" id="9764149at2"/>
<dbReference type="PANTHER" id="PTHR23355">
    <property type="entry name" value="RIBONUCLEASE"/>
    <property type="match status" value="1"/>
</dbReference>
<dbReference type="InterPro" id="IPR022966">
    <property type="entry name" value="RNase_II/R_CS"/>
</dbReference>
<comment type="similarity">
    <text evidence="7">Belongs to the RNR ribonuclease family. RNase R subfamily.</text>
</comment>
<comment type="caution">
    <text evidence="10">The sequence shown here is derived from an EMBL/GenBank/DDBJ whole genome shotgun (WGS) entry which is preliminary data.</text>
</comment>
<dbReference type="GO" id="GO:0008859">
    <property type="term" value="F:exoribonuclease II activity"/>
    <property type="evidence" value="ECO:0007669"/>
    <property type="project" value="UniProtKB-UniRule"/>
</dbReference>
<feature type="region of interest" description="Disordered" evidence="8">
    <location>
        <begin position="718"/>
        <end position="755"/>
    </location>
</feature>
<dbReference type="PROSITE" id="PS50126">
    <property type="entry name" value="S1"/>
    <property type="match status" value="1"/>
</dbReference>
<dbReference type="PROSITE" id="PS01175">
    <property type="entry name" value="RIBONUCLEASE_II"/>
    <property type="match status" value="1"/>
</dbReference>
<gene>
    <name evidence="7" type="primary">rnr</name>
    <name evidence="10" type="ORF">BXY66_2790</name>
</gene>
<keyword evidence="6 7" id="KW-0694">RNA-binding</keyword>
<dbReference type="SUPFAM" id="SSF50249">
    <property type="entry name" value="Nucleic acid-binding proteins"/>
    <property type="match status" value="2"/>
</dbReference>
<evidence type="ECO:0000256" key="3">
    <source>
        <dbReference type="ARBA" id="ARBA00022722"/>
    </source>
</evidence>
<dbReference type="EMBL" id="SMGR01000002">
    <property type="protein sequence ID" value="TCL01475.1"/>
    <property type="molecule type" value="Genomic_DNA"/>
</dbReference>
<dbReference type="Proteomes" id="UP000295673">
    <property type="component" value="Unassembled WGS sequence"/>
</dbReference>
<dbReference type="InterPro" id="IPR011805">
    <property type="entry name" value="RNase_R"/>
</dbReference>
<dbReference type="InterPro" id="IPR012340">
    <property type="entry name" value="NA-bd_OB-fold"/>
</dbReference>
<dbReference type="Gene3D" id="2.40.50.140">
    <property type="entry name" value="Nucleic acid-binding proteins"/>
    <property type="match status" value="1"/>
</dbReference>
<protein>
    <recommendedName>
        <fullName evidence="7">Ribonuclease R</fullName>
        <shortName evidence="7">RNase R</shortName>
        <ecNumber evidence="7">3.1.13.1</ecNumber>
    </recommendedName>
</protein>
<reference evidence="10 11" key="1">
    <citation type="submission" date="2019-03" db="EMBL/GenBank/DDBJ databases">
        <title>Genomic Encyclopedia of Archaeal and Bacterial Type Strains, Phase II (KMG-II): from individual species to whole genera.</title>
        <authorList>
            <person name="Goeker M."/>
        </authorList>
    </citation>
    <scope>NUCLEOTIDE SEQUENCE [LARGE SCALE GENOMIC DNA]</scope>
    <source>
        <strain evidence="10 11">DSM 26433</strain>
    </source>
</reference>